<feature type="compositionally biased region" description="Basic and acidic residues" evidence="2">
    <location>
        <begin position="323"/>
        <end position="333"/>
    </location>
</feature>
<dbReference type="PANTHER" id="PTHR33050:SF7">
    <property type="entry name" value="RIBONUCLEASE H"/>
    <property type="match status" value="1"/>
</dbReference>
<keyword evidence="6" id="KW-1185">Reference proteome</keyword>
<proteinExistence type="predicted"/>
<feature type="region of interest" description="Disordered" evidence="2">
    <location>
        <begin position="311"/>
        <end position="333"/>
    </location>
</feature>
<sequence>MRAVFCDDPLPDMLHGPVDMTDLDSFTRNRESSIVSAVDLTQSSPQPAYMSAVQCLRDLDYIDQKRAQMSLAASHWMEILSLDWKASQVGEQISADLQEDPTGDLAEQTLRAVFGTKFCKFVLGLYRSDDILASKRLNGFAAVERREKGPLNQAPPLEVEHLQRLHEILDKGANDIDRIGAGAFLCAIYARARPLSTSEAAAWLKRLLAGCSGASTIRAHSMKVTLCVWAARAGFSKEHRATLSHHATALNGSDIVYSRELQTGAIRKLQMLLKKIRVGLDPRSDKEPLHEITAAFDSGHRSVVRTPMVEAHAPSTPMPAAEPSREQQDAPTECKVETSLHDLCMIASSETAPFGDVVRDQGLIAIDSSSGSGSTDSSSDDDDSSDEHFSNAMPIPVYSEKVPEGYSFHVHKKSKIMHRARSGAQNTVCKTKLNENYTETAREINFKYPKCMRCFVRDHNRLTTVDAVVDALRDSAKRRKALDVDTFLLNALGRAPVIAENNAVRRLAFEAQTILVASLRQIVDQKEDGAPRKIGSAERETRMAAIRTELAGVMIVDESEPSHSLLEKTCQIFETNTLKYLEPAACTSRAQEVQGGTKTKELAFEGGSLIVKDKEDKLVAPTASELQILNAMTRRGIAYKFARLMTYEQHATWTNFLLQALQREAPPGYSKPSLHQLMLCDKAAFTKLASVMPTVRQTSAPAASARSAPYTTGAVATQQEMENDALKDGTFVQNRNVSSHMDLVLIQRRLLDGVRKTGLLMKEILESLQYEDTEALKILEEGSTLAGEIEGAKVFQQAYKPCLSTLEQLEENAEKRNMFVLKMTKSSSSLELDAAVLQETRDEVSKGWADGPWRLDQLEKGATVSRRFPLAQGEKVRMIDDYSVSGVNDSCTVNSKLDLHMIDTFVAVIKAYFEQMKGAGADSSLLAKTYDLKAAYRQIPVRKDHLKYAYFSIYNHELDSVEIYRSRTLPFGATHSVYSFLRLAKMLHFIACKGPRLLTTNFYDDFILASGPDLQDSSKNCLELVFLFTGWEYAREGKKATSFSDVCAALGVSFDLRESKDGILEVKNTEKRILDLTEQLEQVKADFDEARLLAKTSIPKEPEKKRKRAHTTTAFVRWYNVKTQSAGFTTDVSKMRVKAHTTTAFVQWYNVKTQSAGFTTDVSKMRVQQRTLNRHETLKLKERLGFADGFLHGRLGALVLKRLVDHAYSFSNVVDAELATVLELMIKRLRCAGPKRVDANTVNEWSIFTDASFESQQCSGGLGGVLVDCLGNCRAWFSLKLGTDECKLLGADSKETRIYELELLACCVAMDMWGDILASAYPVLYGDNDSVRSALIRGTGLGLVAEVIMKQHLETEVNYNTNIWFARVPSEANIADIPSRFLQHPFLQSSMDESCKSMQSLVKFLKKVKLAREEVKRKGEAITSTLPKFKKEKSDSSCTK</sequence>
<accession>A0A9P1FHM1</accession>
<dbReference type="InterPro" id="IPR052055">
    <property type="entry name" value="Hepadnavirus_pol/RT"/>
</dbReference>
<feature type="coiled-coil region" evidence="1">
    <location>
        <begin position="1066"/>
        <end position="1093"/>
    </location>
</feature>
<dbReference type="EMBL" id="CAMXCT030000337">
    <property type="protein sequence ID" value="CAL4764686.1"/>
    <property type="molecule type" value="Genomic_DNA"/>
</dbReference>
<feature type="region of interest" description="Disordered" evidence="2">
    <location>
        <begin position="366"/>
        <end position="391"/>
    </location>
</feature>
<dbReference type="InterPro" id="IPR043502">
    <property type="entry name" value="DNA/RNA_pol_sf"/>
</dbReference>
<dbReference type="PANTHER" id="PTHR33050">
    <property type="entry name" value="REVERSE TRANSCRIPTASE DOMAIN-CONTAINING PROTEIN"/>
    <property type="match status" value="1"/>
</dbReference>
<evidence type="ECO:0000256" key="2">
    <source>
        <dbReference type="SAM" id="MobiDB-lite"/>
    </source>
</evidence>
<feature type="compositionally biased region" description="Low complexity" evidence="2">
    <location>
        <begin position="367"/>
        <end position="377"/>
    </location>
</feature>
<dbReference type="SUPFAM" id="SSF56672">
    <property type="entry name" value="DNA/RNA polymerases"/>
    <property type="match status" value="1"/>
</dbReference>
<protein>
    <submittedName>
        <fullName evidence="5">Peptidase A2 domain-containing protein</fullName>
    </submittedName>
</protein>
<dbReference type="Proteomes" id="UP001152797">
    <property type="component" value="Unassembled WGS sequence"/>
</dbReference>
<reference evidence="3" key="1">
    <citation type="submission" date="2022-10" db="EMBL/GenBank/DDBJ databases">
        <authorList>
            <person name="Chen Y."/>
            <person name="Dougan E. K."/>
            <person name="Chan C."/>
            <person name="Rhodes N."/>
            <person name="Thang M."/>
        </authorList>
    </citation>
    <scope>NUCLEOTIDE SEQUENCE</scope>
</reference>
<organism evidence="3">
    <name type="scientific">Cladocopium goreaui</name>
    <dbReference type="NCBI Taxonomy" id="2562237"/>
    <lineage>
        <taxon>Eukaryota</taxon>
        <taxon>Sar</taxon>
        <taxon>Alveolata</taxon>
        <taxon>Dinophyceae</taxon>
        <taxon>Suessiales</taxon>
        <taxon>Symbiodiniaceae</taxon>
        <taxon>Cladocopium</taxon>
    </lineage>
</organism>
<gene>
    <name evidence="3" type="ORF">C1SCF055_LOCUS5518</name>
</gene>
<comment type="caution">
    <text evidence="3">The sequence shown here is derived from an EMBL/GenBank/DDBJ whole genome shotgun (WGS) entry which is preliminary data.</text>
</comment>
<reference evidence="4" key="2">
    <citation type="submission" date="2024-04" db="EMBL/GenBank/DDBJ databases">
        <authorList>
            <person name="Chen Y."/>
            <person name="Shah S."/>
            <person name="Dougan E. K."/>
            <person name="Thang M."/>
            <person name="Chan C."/>
        </authorList>
    </citation>
    <scope>NUCLEOTIDE SEQUENCE [LARGE SCALE GENOMIC DNA]</scope>
</reference>
<dbReference type="EMBL" id="CAMXCT010000337">
    <property type="protein sequence ID" value="CAI3977374.1"/>
    <property type="molecule type" value="Genomic_DNA"/>
</dbReference>
<name>A0A9P1FHM1_9DINO</name>
<evidence type="ECO:0000313" key="5">
    <source>
        <dbReference type="EMBL" id="CAL4764686.1"/>
    </source>
</evidence>
<dbReference type="EMBL" id="CAMXCT020000337">
    <property type="protein sequence ID" value="CAL1130749.1"/>
    <property type="molecule type" value="Genomic_DNA"/>
</dbReference>
<evidence type="ECO:0000313" key="3">
    <source>
        <dbReference type="EMBL" id="CAI3977374.1"/>
    </source>
</evidence>
<evidence type="ECO:0000313" key="6">
    <source>
        <dbReference type="Proteomes" id="UP001152797"/>
    </source>
</evidence>
<keyword evidence="1" id="KW-0175">Coiled coil</keyword>
<evidence type="ECO:0000313" key="4">
    <source>
        <dbReference type="EMBL" id="CAL1130749.1"/>
    </source>
</evidence>
<evidence type="ECO:0000256" key="1">
    <source>
        <dbReference type="SAM" id="Coils"/>
    </source>
</evidence>
<dbReference type="OrthoDB" id="3255824at2759"/>